<keyword evidence="5 9" id="KW-0479">Metal-binding</keyword>
<comment type="caution">
    <text evidence="10">The sequence shown here is derived from an EMBL/GenBank/DDBJ whole genome shotgun (WGS) entry which is preliminary data.</text>
</comment>
<comment type="similarity">
    <text evidence="3">Belongs to the cytochrome P450 family.</text>
</comment>
<evidence type="ECO:0000256" key="1">
    <source>
        <dbReference type="ARBA" id="ARBA00001971"/>
    </source>
</evidence>
<dbReference type="PANTHER" id="PTHR24305:SF166">
    <property type="entry name" value="CYTOCHROME P450 12A4, MITOCHONDRIAL-RELATED"/>
    <property type="match status" value="1"/>
</dbReference>
<keyword evidence="7 9" id="KW-0408">Iron</keyword>
<evidence type="ECO:0000256" key="8">
    <source>
        <dbReference type="ARBA" id="ARBA00023033"/>
    </source>
</evidence>
<dbReference type="PANTHER" id="PTHR24305">
    <property type="entry name" value="CYTOCHROME P450"/>
    <property type="match status" value="1"/>
</dbReference>
<dbReference type="InterPro" id="IPR001128">
    <property type="entry name" value="Cyt_P450"/>
</dbReference>
<evidence type="ECO:0000256" key="2">
    <source>
        <dbReference type="ARBA" id="ARBA00005179"/>
    </source>
</evidence>
<evidence type="ECO:0000256" key="3">
    <source>
        <dbReference type="ARBA" id="ARBA00010617"/>
    </source>
</evidence>
<keyword evidence="8" id="KW-0503">Monooxygenase</keyword>
<protein>
    <recommendedName>
        <fullName evidence="12">Cytochrome P450</fullName>
    </recommendedName>
</protein>
<evidence type="ECO:0000313" key="11">
    <source>
        <dbReference type="Proteomes" id="UP000298327"/>
    </source>
</evidence>
<dbReference type="Proteomes" id="UP000298327">
    <property type="component" value="Unassembled WGS sequence"/>
</dbReference>
<organism evidence="10 11">
    <name type="scientific">Dentipellis fragilis</name>
    <dbReference type="NCBI Taxonomy" id="205917"/>
    <lineage>
        <taxon>Eukaryota</taxon>
        <taxon>Fungi</taxon>
        <taxon>Dikarya</taxon>
        <taxon>Basidiomycota</taxon>
        <taxon>Agaricomycotina</taxon>
        <taxon>Agaricomycetes</taxon>
        <taxon>Russulales</taxon>
        <taxon>Hericiaceae</taxon>
        <taxon>Dentipellis</taxon>
    </lineage>
</organism>
<evidence type="ECO:0000256" key="4">
    <source>
        <dbReference type="ARBA" id="ARBA00022617"/>
    </source>
</evidence>
<dbReference type="STRING" id="205917.A0A4Y9Z6V9"/>
<comment type="pathway">
    <text evidence="2">Secondary metabolite biosynthesis.</text>
</comment>
<dbReference type="SUPFAM" id="SSF48264">
    <property type="entry name" value="Cytochrome P450"/>
    <property type="match status" value="1"/>
</dbReference>
<proteinExistence type="inferred from homology"/>
<feature type="binding site" description="axial binding residue" evidence="9">
    <location>
        <position position="477"/>
    </location>
    <ligand>
        <name>heme</name>
        <dbReference type="ChEBI" id="CHEBI:30413"/>
    </ligand>
    <ligandPart>
        <name>Fe</name>
        <dbReference type="ChEBI" id="CHEBI:18248"/>
    </ligandPart>
</feature>
<dbReference type="EMBL" id="SEOQ01000099">
    <property type="protein sequence ID" value="TFY70485.1"/>
    <property type="molecule type" value="Genomic_DNA"/>
</dbReference>
<name>A0A4Y9Z6V9_9AGAM</name>
<evidence type="ECO:0000256" key="7">
    <source>
        <dbReference type="ARBA" id="ARBA00023004"/>
    </source>
</evidence>
<evidence type="ECO:0000313" key="10">
    <source>
        <dbReference type="EMBL" id="TFY70485.1"/>
    </source>
</evidence>
<evidence type="ECO:0000256" key="9">
    <source>
        <dbReference type="PIRSR" id="PIRSR602403-1"/>
    </source>
</evidence>
<sequence length="540" mass="60070">MAPESSHAIAGSIAVVLLSLTVYSLSGVFRSFRRASQSPLRDLKGPKSVSWVTGSVKGVFESDAPEEYLNWIKEYGPTFKYHSYFNMDKLLTVDLKAIDHILTHSMGFYKTDEVQFALYELVGEGLLAVEGAQHKKQRRVLSPAFGVQQTREFTPLVWDKSLELRDVLLSTCSNTPASDKQTRVDIFDWLGRAALDMIGLVGFNYSFNSLAAGDEQPSELHEAVRTMMAFDSNSLSFLIPLVFPPARHIPTKRARELARSRSILHRIGGQIVAERKAAVLAGISDSEKESLGKNSIEGRDLMSLLIKANLANDVAEDARLSDEDLVSRHTALSWTLLLLCHNAAAQDKLRAEVSAFPTDMPTMEQLSAMPYLDAVLRESLRVHSPVAETERVAVEDCVIPVESEYADRFGNTRREIRLNKGDAILVPLREVHLSKEIWGEDALEFIPERWESIPGAAKSIPGVYSNLLSFITGPHACIGYRFALLEAKAVLLTLIRSFVFDFAVPEDQIVRKMMVVGRPHLASELLEGPQMPILIRPVNL</sequence>
<comment type="cofactor">
    <cofactor evidence="1 9">
        <name>heme</name>
        <dbReference type="ChEBI" id="CHEBI:30413"/>
    </cofactor>
</comment>
<evidence type="ECO:0000256" key="5">
    <source>
        <dbReference type="ARBA" id="ARBA00022723"/>
    </source>
</evidence>
<evidence type="ECO:0008006" key="12">
    <source>
        <dbReference type="Google" id="ProtNLM"/>
    </source>
</evidence>
<dbReference type="Pfam" id="PF00067">
    <property type="entry name" value="p450"/>
    <property type="match status" value="1"/>
</dbReference>
<dbReference type="GO" id="GO:0020037">
    <property type="term" value="F:heme binding"/>
    <property type="evidence" value="ECO:0007669"/>
    <property type="project" value="InterPro"/>
</dbReference>
<dbReference type="AlphaFoldDB" id="A0A4Y9Z6V9"/>
<dbReference type="InterPro" id="IPR036396">
    <property type="entry name" value="Cyt_P450_sf"/>
</dbReference>
<dbReference type="InterPro" id="IPR002403">
    <property type="entry name" value="Cyt_P450_E_grp-IV"/>
</dbReference>
<reference evidence="10 11" key="1">
    <citation type="submission" date="2019-02" db="EMBL/GenBank/DDBJ databases">
        <title>Genome sequencing of the rare red list fungi Dentipellis fragilis.</title>
        <authorList>
            <person name="Buettner E."/>
            <person name="Kellner H."/>
        </authorList>
    </citation>
    <scope>NUCLEOTIDE SEQUENCE [LARGE SCALE GENOMIC DNA]</scope>
    <source>
        <strain evidence="10 11">DSM 105465</strain>
    </source>
</reference>
<gene>
    <name evidence="10" type="ORF">EVG20_g2510</name>
</gene>
<keyword evidence="6" id="KW-0560">Oxidoreductase</keyword>
<dbReference type="GO" id="GO:0005506">
    <property type="term" value="F:iron ion binding"/>
    <property type="evidence" value="ECO:0007669"/>
    <property type="project" value="InterPro"/>
</dbReference>
<evidence type="ECO:0000256" key="6">
    <source>
        <dbReference type="ARBA" id="ARBA00023002"/>
    </source>
</evidence>
<dbReference type="GO" id="GO:0016705">
    <property type="term" value="F:oxidoreductase activity, acting on paired donors, with incorporation or reduction of molecular oxygen"/>
    <property type="evidence" value="ECO:0007669"/>
    <property type="project" value="InterPro"/>
</dbReference>
<dbReference type="InterPro" id="IPR050121">
    <property type="entry name" value="Cytochrome_P450_monoxygenase"/>
</dbReference>
<keyword evidence="11" id="KW-1185">Reference proteome</keyword>
<accession>A0A4Y9Z6V9</accession>
<dbReference type="GO" id="GO:0004497">
    <property type="term" value="F:monooxygenase activity"/>
    <property type="evidence" value="ECO:0007669"/>
    <property type="project" value="UniProtKB-KW"/>
</dbReference>
<dbReference type="PRINTS" id="PR00465">
    <property type="entry name" value="EP450IV"/>
</dbReference>
<dbReference type="OrthoDB" id="1470350at2759"/>
<keyword evidence="4 9" id="KW-0349">Heme</keyword>
<dbReference type="Gene3D" id="1.10.630.10">
    <property type="entry name" value="Cytochrome P450"/>
    <property type="match status" value="1"/>
</dbReference>